<gene>
    <name evidence="10" type="ORF">METBIDRAFT_87254</name>
</gene>
<feature type="transmembrane region" description="Helical" evidence="7">
    <location>
        <begin position="228"/>
        <end position="246"/>
    </location>
</feature>
<keyword evidence="5 7" id="KW-1133">Transmembrane helix</keyword>
<dbReference type="OrthoDB" id="19102at2759"/>
<feature type="chain" id="PRO_5008291764" description="Derlin" evidence="9">
    <location>
        <begin position="22"/>
        <end position="433"/>
    </location>
</feature>
<dbReference type="GO" id="GO:0006950">
    <property type="term" value="P:response to stress"/>
    <property type="evidence" value="ECO:0007669"/>
    <property type="project" value="UniProtKB-ARBA"/>
</dbReference>
<proteinExistence type="inferred from homology"/>
<keyword evidence="3 7" id="KW-0812">Transmembrane</keyword>
<feature type="transmembrane region" description="Helical" evidence="7">
    <location>
        <begin position="267"/>
        <end position="290"/>
    </location>
</feature>
<keyword evidence="11" id="KW-1185">Reference proteome</keyword>
<feature type="transmembrane region" description="Helical" evidence="7">
    <location>
        <begin position="117"/>
        <end position="137"/>
    </location>
</feature>
<dbReference type="STRING" id="869754.A0A1A0HAS9"/>
<accession>A0A1A0HAS9</accession>
<comment type="caution">
    <text evidence="7">Lacks conserved residue(s) required for the propagation of feature annotation.</text>
</comment>
<dbReference type="SUPFAM" id="SSF144091">
    <property type="entry name" value="Rhomboid-like"/>
    <property type="match status" value="1"/>
</dbReference>
<dbReference type="InterPro" id="IPR035952">
    <property type="entry name" value="Rhomboid-like_sf"/>
</dbReference>
<evidence type="ECO:0000313" key="11">
    <source>
        <dbReference type="Proteomes" id="UP000092555"/>
    </source>
</evidence>
<feature type="compositionally biased region" description="Low complexity" evidence="8">
    <location>
        <begin position="407"/>
        <end position="418"/>
    </location>
</feature>
<dbReference type="RefSeq" id="XP_018711497.1">
    <property type="nucleotide sequence ID" value="XM_018859277.1"/>
</dbReference>
<dbReference type="GO" id="GO:0005789">
    <property type="term" value="C:endoplasmic reticulum membrane"/>
    <property type="evidence" value="ECO:0007669"/>
    <property type="project" value="UniProtKB-SubCell"/>
</dbReference>
<sequence>MVPWRTCIVVLAVWGWRPGSAHSSCPWLLPMALSMVPLRACPKILPEAPRAPHQIPHQIHHQVLRPTRAPPKHPLNLAPPITTTSKVNNAPPNSSNTLPPPLTMAGLTDHLLSIPPVTRFFLIVTIAVSLGISLDIVSPATVMLGVAADTPPPPAPQWAPQGLSAKAQLVAWALRSVPRSYKMFTSFFVVDGVKDNGVLLLLNIYRFYMFSNYLEDSRGRFRGNFPDYLWFVLVSGGFLLAINGVLKHLGYYTLFYHSQLLSCMTFLWLRALMNSVINFLGIVPIKAYYLPLFDLGMATMLGKYHPADSFAGILAGYIYECVQSDTLPVYNLLPGAYGSRLGLPANGRRVGFNVDTALSPNTFTQAVFDLGYWKAPRFFYRLLQYPMDTSVRTTAFTKAPAAGSVPGSAHASARSSGATKQTFRGQGHRLGTL</sequence>
<name>A0A1A0HAS9_9ASCO</name>
<feature type="region of interest" description="Disordered" evidence="8">
    <location>
        <begin position="400"/>
        <end position="433"/>
    </location>
</feature>
<dbReference type="GeneID" id="30032252"/>
<evidence type="ECO:0000256" key="2">
    <source>
        <dbReference type="ARBA" id="ARBA00008917"/>
    </source>
</evidence>
<evidence type="ECO:0000256" key="4">
    <source>
        <dbReference type="ARBA" id="ARBA00022824"/>
    </source>
</evidence>
<dbReference type="AlphaFoldDB" id="A0A1A0HAS9"/>
<evidence type="ECO:0000313" key="10">
    <source>
        <dbReference type="EMBL" id="OBA20987.1"/>
    </source>
</evidence>
<evidence type="ECO:0000256" key="6">
    <source>
        <dbReference type="ARBA" id="ARBA00023136"/>
    </source>
</evidence>
<feature type="signal peptide" evidence="9">
    <location>
        <begin position="1"/>
        <end position="21"/>
    </location>
</feature>
<evidence type="ECO:0000256" key="9">
    <source>
        <dbReference type="SAM" id="SignalP"/>
    </source>
</evidence>
<evidence type="ECO:0000256" key="5">
    <source>
        <dbReference type="ARBA" id="ARBA00022989"/>
    </source>
</evidence>
<dbReference type="Pfam" id="PF04511">
    <property type="entry name" value="DER1"/>
    <property type="match status" value="1"/>
</dbReference>
<evidence type="ECO:0000256" key="7">
    <source>
        <dbReference type="RuleBase" id="RU363059"/>
    </source>
</evidence>
<protein>
    <recommendedName>
        <fullName evidence="7">Derlin</fullName>
    </recommendedName>
</protein>
<comment type="caution">
    <text evidence="10">The sequence shown here is derived from an EMBL/GenBank/DDBJ whole genome shotgun (WGS) entry which is preliminary data.</text>
</comment>
<reference evidence="10 11" key="1">
    <citation type="submission" date="2016-05" db="EMBL/GenBank/DDBJ databases">
        <title>Comparative genomics of biotechnologically important yeasts.</title>
        <authorList>
            <consortium name="DOE Joint Genome Institute"/>
            <person name="Riley R."/>
            <person name="Haridas S."/>
            <person name="Wolfe K.H."/>
            <person name="Lopes M.R."/>
            <person name="Hittinger C.T."/>
            <person name="Goker M."/>
            <person name="Salamov A."/>
            <person name="Wisecaver J."/>
            <person name="Long T.M."/>
            <person name="Aerts A.L."/>
            <person name="Barry K."/>
            <person name="Choi C."/>
            <person name="Clum A."/>
            <person name="Coughlan A.Y."/>
            <person name="Deshpande S."/>
            <person name="Douglass A.P."/>
            <person name="Hanson S.J."/>
            <person name="Klenk H.-P."/>
            <person name="LaButti K."/>
            <person name="Lapidus A."/>
            <person name="Lindquist E."/>
            <person name="Lipzen A."/>
            <person name="Meier-kolthoff J.P."/>
            <person name="Ohm R.A."/>
            <person name="Otillar R.P."/>
            <person name="Pangilinan J."/>
            <person name="Peng Y."/>
            <person name="Rokas A."/>
            <person name="Rosa C.A."/>
            <person name="Scheuner C."/>
            <person name="Sibirny A.A."/>
            <person name="Slot J.C."/>
            <person name="Stielow J.B."/>
            <person name="Sun H."/>
            <person name="Kurtzman C.P."/>
            <person name="Blackwell M."/>
            <person name="Grigoriev I.V."/>
            <person name="Jeffries T.W."/>
        </authorList>
    </citation>
    <scope>NUCLEOTIDE SEQUENCE [LARGE SCALE GENOMIC DNA]</scope>
    <source>
        <strain evidence="10 11">NRRL YB-4993</strain>
    </source>
</reference>
<dbReference type="EMBL" id="LXTC01000003">
    <property type="protein sequence ID" value="OBA20987.1"/>
    <property type="molecule type" value="Genomic_DNA"/>
</dbReference>
<dbReference type="InterPro" id="IPR007599">
    <property type="entry name" value="DER1"/>
</dbReference>
<comment type="similarity">
    <text evidence="2 7">Belongs to the derlin family.</text>
</comment>
<evidence type="ECO:0000256" key="3">
    <source>
        <dbReference type="ARBA" id="ARBA00022692"/>
    </source>
</evidence>
<dbReference type="Proteomes" id="UP000092555">
    <property type="component" value="Unassembled WGS sequence"/>
</dbReference>
<comment type="function">
    <text evidence="7">May be involved in the degradation of misfolded endoplasmic reticulum (ER) luminal proteins.</text>
</comment>
<organism evidence="10 11">
    <name type="scientific">Metschnikowia bicuspidata var. bicuspidata NRRL YB-4993</name>
    <dbReference type="NCBI Taxonomy" id="869754"/>
    <lineage>
        <taxon>Eukaryota</taxon>
        <taxon>Fungi</taxon>
        <taxon>Dikarya</taxon>
        <taxon>Ascomycota</taxon>
        <taxon>Saccharomycotina</taxon>
        <taxon>Pichiomycetes</taxon>
        <taxon>Metschnikowiaceae</taxon>
        <taxon>Metschnikowia</taxon>
    </lineage>
</organism>
<keyword evidence="9" id="KW-0732">Signal</keyword>
<keyword evidence="6 7" id="KW-0472">Membrane</keyword>
<comment type="subcellular location">
    <subcellularLocation>
        <location evidence="1 7">Endoplasmic reticulum membrane</location>
        <topology evidence="1 7">Multi-pass membrane protein</topology>
    </subcellularLocation>
</comment>
<evidence type="ECO:0000256" key="1">
    <source>
        <dbReference type="ARBA" id="ARBA00004477"/>
    </source>
</evidence>
<keyword evidence="4 7" id="KW-0256">Endoplasmic reticulum</keyword>
<dbReference type="PANTHER" id="PTHR11009">
    <property type="entry name" value="DER1-LIKE PROTEIN, DERLIN"/>
    <property type="match status" value="1"/>
</dbReference>
<evidence type="ECO:0000256" key="8">
    <source>
        <dbReference type="SAM" id="MobiDB-lite"/>
    </source>
</evidence>